<feature type="active site" description="Nucleophile" evidence="4">
    <location>
        <position position="210"/>
    </location>
</feature>
<keyword evidence="2" id="KW-0058">Aromatic hydrocarbons catabolism</keyword>
<dbReference type="InterPro" id="IPR016292">
    <property type="entry name" value="Epoxide_hydrolase"/>
</dbReference>
<dbReference type="PIRSF" id="PIRSF001112">
    <property type="entry name" value="Epoxide_hydrolase"/>
    <property type="match status" value="1"/>
</dbReference>
<dbReference type="Proteomes" id="UP000243876">
    <property type="component" value="Unassembled WGS sequence"/>
</dbReference>
<dbReference type="SUPFAM" id="SSF53474">
    <property type="entry name" value="alpha/beta-Hydrolases"/>
    <property type="match status" value="1"/>
</dbReference>
<dbReference type="OrthoDB" id="7130006at2759"/>
<dbReference type="EMBL" id="CENE01000001">
    <property type="protein sequence ID" value="CEQ38785.1"/>
    <property type="molecule type" value="Genomic_DNA"/>
</dbReference>
<evidence type="ECO:0000256" key="3">
    <source>
        <dbReference type="ARBA" id="ARBA00022801"/>
    </source>
</evidence>
<dbReference type="PANTHER" id="PTHR21661:SF35">
    <property type="entry name" value="EPOXIDE HYDROLASE"/>
    <property type="match status" value="1"/>
</dbReference>
<feature type="domain" description="AB hydrolase-1" evidence="5">
    <location>
        <begin position="130"/>
        <end position="271"/>
    </location>
</feature>
<evidence type="ECO:0000256" key="1">
    <source>
        <dbReference type="ARBA" id="ARBA00010088"/>
    </source>
</evidence>
<name>A0A0D6EGT7_SPOSA</name>
<accession>A0A0D6EGT7</accession>
<evidence type="ECO:0000256" key="4">
    <source>
        <dbReference type="PIRSR" id="PIRSR001112-1"/>
    </source>
</evidence>
<dbReference type="InterPro" id="IPR010497">
    <property type="entry name" value="Epoxide_hydro_N"/>
</dbReference>
<feature type="active site" description="Proton donor" evidence="4">
    <location>
        <position position="351"/>
    </location>
</feature>
<evidence type="ECO:0000259" key="5">
    <source>
        <dbReference type="Pfam" id="PF00561"/>
    </source>
</evidence>
<sequence>MHTFASLPKPFKVEISDSAIKDLHRRLDDARWPAVDTVTDDLSAAEVKNVFGMGMGPTLPLMKDLARGWRNFSWKESEDYLNGWAISLGPIEPTELNRALFARFHHHKVEIEEIHIHFLHERSSHADAVPLIMVHGWPGSFLEFLEIVPLLTEPKEPGAQAFHLVIPSMPGYAFSSPPKTSKWRMDDTARLFDKLMTGLGYETYAAQGGDWGSVTARCLGALYPEHCKAVHLNFCPAGPPAPFNYFSPKTLVEWLPRFILPDKQRERARRAVNYLEKGSAYYVMQHLTPRTPAYALNDSPIGLLAWIGEKMMPSIMQASKQPNPTLNRDSLFMTCSLYWFTGSIGTSFLPYALNPHFATFLTDPAYHLPSFALSTFPWEIAIPSQRDAARTGNLRWYKEADDGGHFAAMEKPEVFTEHVREALTLLMKA</sequence>
<dbReference type="SMR" id="A0A0D6EGT7"/>
<dbReference type="Pfam" id="PF00561">
    <property type="entry name" value="Abhydrolase_1"/>
    <property type="match status" value="1"/>
</dbReference>
<dbReference type="Pfam" id="PF06441">
    <property type="entry name" value="EHN"/>
    <property type="match status" value="1"/>
</dbReference>
<dbReference type="PANTHER" id="PTHR21661">
    <property type="entry name" value="EPOXIDE HYDROLASE 1-RELATED"/>
    <property type="match status" value="1"/>
</dbReference>
<feature type="active site" description="Proton acceptor" evidence="4">
    <location>
        <position position="405"/>
    </location>
</feature>
<proteinExistence type="inferred from homology"/>
<evidence type="ECO:0000256" key="2">
    <source>
        <dbReference type="ARBA" id="ARBA00022797"/>
    </source>
</evidence>
<dbReference type="GO" id="GO:0097176">
    <property type="term" value="P:epoxide metabolic process"/>
    <property type="evidence" value="ECO:0007669"/>
    <property type="project" value="TreeGrafter"/>
</dbReference>
<dbReference type="InterPro" id="IPR000639">
    <property type="entry name" value="Epox_hydrolase-like"/>
</dbReference>
<organism evidence="7 8">
    <name type="scientific">Sporidiobolus salmonicolor</name>
    <name type="common">Yeast-like fungus</name>
    <name type="synonym">Sporobolomyces salmonicolor</name>
    <dbReference type="NCBI Taxonomy" id="5005"/>
    <lineage>
        <taxon>Eukaryota</taxon>
        <taxon>Fungi</taxon>
        <taxon>Dikarya</taxon>
        <taxon>Basidiomycota</taxon>
        <taxon>Pucciniomycotina</taxon>
        <taxon>Microbotryomycetes</taxon>
        <taxon>Sporidiobolales</taxon>
        <taxon>Sporidiobolaceae</taxon>
        <taxon>Sporobolomyces</taxon>
    </lineage>
</organism>
<protein>
    <submittedName>
        <fullName evidence="7">SPOSA6832_00267-mRNA-1:cds</fullName>
    </submittedName>
</protein>
<comment type="similarity">
    <text evidence="1">Belongs to the peptidase S33 family.</text>
</comment>
<dbReference type="PRINTS" id="PR00412">
    <property type="entry name" value="EPOXHYDRLASE"/>
</dbReference>
<feature type="domain" description="Epoxide hydrolase N-terminal" evidence="6">
    <location>
        <begin position="8"/>
        <end position="84"/>
    </location>
</feature>
<reference evidence="8" key="1">
    <citation type="submission" date="2015-02" db="EMBL/GenBank/DDBJ databases">
        <authorList>
            <person name="Gon?alves P."/>
        </authorList>
    </citation>
    <scope>NUCLEOTIDE SEQUENCE [LARGE SCALE GENOMIC DNA]</scope>
</reference>
<keyword evidence="8" id="KW-1185">Reference proteome</keyword>
<dbReference type="InterPro" id="IPR000073">
    <property type="entry name" value="AB_hydrolase_1"/>
</dbReference>
<evidence type="ECO:0000313" key="8">
    <source>
        <dbReference type="Proteomes" id="UP000243876"/>
    </source>
</evidence>
<dbReference type="InterPro" id="IPR029058">
    <property type="entry name" value="AB_hydrolase_fold"/>
</dbReference>
<gene>
    <name evidence="7" type="primary">SPOSA6832_00267</name>
</gene>
<dbReference type="AlphaFoldDB" id="A0A0D6EGT7"/>
<keyword evidence="3" id="KW-0378">Hydrolase</keyword>
<evidence type="ECO:0000259" key="6">
    <source>
        <dbReference type="Pfam" id="PF06441"/>
    </source>
</evidence>
<dbReference type="GO" id="GO:0004301">
    <property type="term" value="F:epoxide hydrolase activity"/>
    <property type="evidence" value="ECO:0007669"/>
    <property type="project" value="TreeGrafter"/>
</dbReference>
<evidence type="ECO:0000313" key="7">
    <source>
        <dbReference type="EMBL" id="CEQ38785.1"/>
    </source>
</evidence>
<dbReference type="Gene3D" id="3.40.50.1820">
    <property type="entry name" value="alpha/beta hydrolase"/>
    <property type="match status" value="1"/>
</dbReference>